<protein>
    <submittedName>
        <fullName evidence="1">Uncharacterized protein</fullName>
    </submittedName>
</protein>
<evidence type="ECO:0000313" key="2">
    <source>
        <dbReference type="Proteomes" id="UP001054837"/>
    </source>
</evidence>
<proteinExistence type="predicted"/>
<comment type="caution">
    <text evidence="1">The sequence shown here is derived from an EMBL/GenBank/DDBJ whole genome shotgun (WGS) entry which is preliminary data.</text>
</comment>
<dbReference type="Proteomes" id="UP001054837">
    <property type="component" value="Unassembled WGS sequence"/>
</dbReference>
<keyword evidence="2" id="KW-1185">Reference proteome</keyword>
<sequence length="95" mass="10662">MTLRLESLETPGLDDEAQEISKPIYEDLIADDLLERCFGSNTQNDNESFNSCVWQLEPKHQFAGKKIVEVATYCAALAFNEGFTAILKNHESNGH</sequence>
<accession>A0AAV4S674</accession>
<reference evidence="1 2" key="1">
    <citation type="submission" date="2021-06" db="EMBL/GenBank/DDBJ databases">
        <title>Caerostris darwini draft genome.</title>
        <authorList>
            <person name="Kono N."/>
            <person name="Arakawa K."/>
        </authorList>
    </citation>
    <scope>NUCLEOTIDE SEQUENCE [LARGE SCALE GENOMIC DNA]</scope>
</reference>
<gene>
    <name evidence="1" type="primary">ALC57_00024</name>
    <name evidence="1" type="ORF">CDAR_87721</name>
</gene>
<organism evidence="1 2">
    <name type="scientific">Caerostris darwini</name>
    <dbReference type="NCBI Taxonomy" id="1538125"/>
    <lineage>
        <taxon>Eukaryota</taxon>
        <taxon>Metazoa</taxon>
        <taxon>Ecdysozoa</taxon>
        <taxon>Arthropoda</taxon>
        <taxon>Chelicerata</taxon>
        <taxon>Arachnida</taxon>
        <taxon>Araneae</taxon>
        <taxon>Araneomorphae</taxon>
        <taxon>Entelegynae</taxon>
        <taxon>Araneoidea</taxon>
        <taxon>Araneidae</taxon>
        <taxon>Caerostris</taxon>
    </lineage>
</organism>
<evidence type="ECO:0000313" key="1">
    <source>
        <dbReference type="EMBL" id="GIY28449.1"/>
    </source>
</evidence>
<dbReference type="AlphaFoldDB" id="A0AAV4S674"/>
<name>A0AAV4S674_9ARAC</name>
<dbReference type="EMBL" id="BPLQ01007175">
    <property type="protein sequence ID" value="GIY28449.1"/>
    <property type="molecule type" value="Genomic_DNA"/>
</dbReference>